<evidence type="ECO:0000313" key="3">
    <source>
        <dbReference type="Proteomes" id="UP001152747"/>
    </source>
</evidence>
<proteinExistence type="predicted"/>
<protein>
    <submittedName>
        <fullName evidence="2">Uncharacterized protein</fullName>
    </submittedName>
</protein>
<feature type="region of interest" description="Disordered" evidence="1">
    <location>
        <begin position="1"/>
        <end position="52"/>
    </location>
</feature>
<accession>A0A9P1NB17</accession>
<evidence type="ECO:0000313" key="2">
    <source>
        <dbReference type="EMBL" id="CAI5456310.1"/>
    </source>
</evidence>
<dbReference type="EMBL" id="CANHGI010000006">
    <property type="protein sequence ID" value="CAI5456310.1"/>
    <property type="molecule type" value="Genomic_DNA"/>
</dbReference>
<feature type="compositionally biased region" description="Low complexity" evidence="1">
    <location>
        <begin position="13"/>
        <end position="41"/>
    </location>
</feature>
<feature type="compositionally biased region" description="Basic and acidic residues" evidence="1">
    <location>
        <begin position="1"/>
        <end position="12"/>
    </location>
</feature>
<name>A0A9P1NB17_9PELO</name>
<dbReference type="AlphaFoldDB" id="A0A9P1NB17"/>
<reference evidence="2" key="1">
    <citation type="submission" date="2022-11" db="EMBL/GenBank/DDBJ databases">
        <authorList>
            <person name="Kikuchi T."/>
        </authorList>
    </citation>
    <scope>NUCLEOTIDE SEQUENCE</scope>
    <source>
        <strain evidence="2">PS1010</strain>
    </source>
</reference>
<keyword evidence="3" id="KW-1185">Reference proteome</keyword>
<sequence length="78" mass="9141">MPPREPCEEKQNVQRCEQQQNAQAQELQQQPQQLQEPQQPLEPRRRRVMIGNEELDEREEAVILAIARNLLAAERGEV</sequence>
<evidence type="ECO:0000256" key="1">
    <source>
        <dbReference type="SAM" id="MobiDB-lite"/>
    </source>
</evidence>
<comment type="caution">
    <text evidence="2">The sequence shown here is derived from an EMBL/GenBank/DDBJ whole genome shotgun (WGS) entry which is preliminary data.</text>
</comment>
<dbReference type="Proteomes" id="UP001152747">
    <property type="component" value="Unassembled WGS sequence"/>
</dbReference>
<gene>
    <name evidence="2" type="ORF">CAMP_LOCUS18947</name>
</gene>
<organism evidence="2 3">
    <name type="scientific">Caenorhabditis angaria</name>
    <dbReference type="NCBI Taxonomy" id="860376"/>
    <lineage>
        <taxon>Eukaryota</taxon>
        <taxon>Metazoa</taxon>
        <taxon>Ecdysozoa</taxon>
        <taxon>Nematoda</taxon>
        <taxon>Chromadorea</taxon>
        <taxon>Rhabditida</taxon>
        <taxon>Rhabditina</taxon>
        <taxon>Rhabditomorpha</taxon>
        <taxon>Rhabditoidea</taxon>
        <taxon>Rhabditidae</taxon>
        <taxon>Peloderinae</taxon>
        <taxon>Caenorhabditis</taxon>
    </lineage>
</organism>